<keyword evidence="5" id="KW-0963">Cytoplasm</keyword>
<dbReference type="Gene3D" id="3.40.30.10">
    <property type="entry name" value="Glutaredoxin"/>
    <property type="match status" value="1"/>
</dbReference>
<evidence type="ECO:0000256" key="2">
    <source>
        <dbReference type="ARBA" id="ARBA00022679"/>
    </source>
</evidence>
<dbReference type="Pfam" id="PF13417">
    <property type="entry name" value="GST_N_3"/>
    <property type="match status" value="1"/>
</dbReference>
<evidence type="ECO:0000256" key="1">
    <source>
        <dbReference type="ARBA" id="ARBA00022575"/>
    </source>
</evidence>
<dbReference type="InterPro" id="IPR010987">
    <property type="entry name" value="Glutathione-S-Trfase_C-like"/>
</dbReference>
<dbReference type="SUPFAM" id="SSF52833">
    <property type="entry name" value="Thioredoxin-like"/>
    <property type="match status" value="1"/>
</dbReference>
<dbReference type="PROSITE" id="PS50405">
    <property type="entry name" value="GST_CTER"/>
    <property type="match status" value="1"/>
</dbReference>
<dbReference type="CDD" id="cd03185">
    <property type="entry name" value="GST_C_Tau"/>
    <property type="match status" value="1"/>
</dbReference>
<dbReference type="GO" id="GO:0005829">
    <property type="term" value="C:cytosol"/>
    <property type="evidence" value="ECO:0007669"/>
    <property type="project" value="UniProtKB-SubCell"/>
</dbReference>
<dbReference type="Gene3D" id="1.20.1050.10">
    <property type="match status" value="1"/>
</dbReference>
<reference evidence="8" key="1">
    <citation type="journal article" date="2023" name="bioRxiv">
        <title>Improved chromosome-level genome assembly for marigold (Tagetes erecta).</title>
        <authorList>
            <person name="Jiang F."/>
            <person name="Yuan L."/>
            <person name="Wang S."/>
            <person name="Wang H."/>
            <person name="Xu D."/>
            <person name="Wang A."/>
            <person name="Fan W."/>
        </authorList>
    </citation>
    <scope>NUCLEOTIDE SEQUENCE</scope>
    <source>
        <strain evidence="8">WSJ</strain>
        <tissue evidence="8">Leaf</tissue>
    </source>
</reference>
<dbReference type="GO" id="GO:0004364">
    <property type="term" value="F:glutathione transferase activity"/>
    <property type="evidence" value="ECO:0007669"/>
    <property type="project" value="UniProtKB-UniRule"/>
</dbReference>
<feature type="domain" description="GST C-terminal" evidence="7">
    <location>
        <begin position="91"/>
        <end position="218"/>
    </location>
</feature>
<dbReference type="InterPro" id="IPR004045">
    <property type="entry name" value="Glutathione_S-Trfase_N"/>
</dbReference>
<dbReference type="CDD" id="cd03058">
    <property type="entry name" value="GST_N_Tau"/>
    <property type="match status" value="1"/>
</dbReference>
<dbReference type="PANTHER" id="PTHR11260">
    <property type="entry name" value="GLUTATHIONE S-TRANSFERASE, GST, SUPERFAMILY, GST DOMAIN CONTAINING"/>
    <property type="match status" value="1"/>
</dbReference>
<dbReference type="AlphaFoldDB" id="A0AAD8NWC3"/>
<sequence length="230" mass="26419">MANENEIKLIGTPASPFVNRVQFALNLKSLNYEYIVENLGQKSELLITSNPVHKKVPVLLHADKPPICESQVIVEYLDEIHPDLFQLLPSAPLDRATCRFWATYIDSKFFPLYEELRQTMNKEGQEAIKEEMITATQLLEEAFIKSSNGKVYFGGDKIGYLDVVLGCFINWTKHVDELYDFKTFDECRTPQLTKWANNISSHEALKSVAPAKETLTNFFVMLNFFKPPYK</sequence>
<dbReference type="InterPro" id="IPR045074">
    <property type="entry name" value="GST_C_Tau"/>
</dbReference>
<dbReference type="PANTHER" id="PTHR11260:SF710">
    <property type="entry name" value="GLUTATHIONE S-TRANSFERASE"/>
    <property type="match status" value="1"/>
</dbReference>
<dbReference type="InterPro" id="IPR036249">
    <property type="entry name" value="Thioredoxin-like_sf"/>
</dbReference>
<comment type="subcellular location">
    <subcellularLocation>
        <location evidence="5">Cytoplasm</location>
        <location evidence="5">Cytosol</location>
    </subcellularLocation>
</comment>
<dbReference type="SFLD" id="SFLDG00358">
    <property type="entry name" value="Main_(cytGST)"/>
    <property type="match status" value="1"/>
</dbReference>
<dbReference type="InterPro" id="IPR045073">
    <property type="entry name" value="Omega/Tau-like"/>
</dbReference>
<keyword evidence="1" id="KW-0216">Detoxification</keyword>
<accession>A0AAD8NWC3</accession>
<evidence type="ECO:0000259" key="7">
    <source>
        <dbReference type="PROSITE" id="PS50405"/>
    </source>
</evidence>
<dbReference type="SFLD" id="SFLDG01152">
    <property type="entry name" value="Main.3:_Omega-_and_Tau-like"/>
    <property type="match status" value="1"/>
</dbReference>
<dbReference type="InterPro" id="IPR040079">
    <property type="entry name" value="Glutathione_S-Trfase"/>
</dbReference>
<dbReference type="InterPro" id="IPR004046">
    <property type="entry name" value="GST_C"/>
</dbReference>
<keyword evidence="2 5" id="KW-0808">Transferase</keyword>
<comment type="catalytic activity">
    <reaction evidence="4 5">
        <text>RX + glutathione = an S-substituted glutathione + a halide anion + H(+)</text>
        <dbReference type="Rhea" id="RHEA:16437"/>
        <dbReference type="ChEBI" id="CHEBI:15378"/>
        <dbReference type="ChEBI" id="CHEBI:16042"/>
        <dbReference type="ChEBI" id="CHEBI:17792"/>
        <dbReference type="ChEBI" id="CHEBI:57925"/>
        <dbReference type="ChEBI" id="CHEBI:90779"/>
        <dbReference type="EC" id="2.5.1.18"/>
    </reaction>
</comment>
<proteinExistence type="inferred from homology"/>
<feature type="domain" description="GST N-terminal" evidence="6">
    <location>
        <begin position="5"/>
        <end position="85"/>
    </location>
</feature>
<evidence type="ECO:0000256" key="5">
    <source>
        <dbReference type="RuleBase" id="RU369102"/>
    </source>
</evidence>
<organism evidence="8 9">
    <name type="scientific">Tagetes erecta</name>
    <name type="common">African marigold</name>
    <dbReference type="NCBI Taxonomy" id="13708"/>
    <lineage>
        <taxon>Eukaryota</taxon>
        <taxon>Viridiplantae</taxon>
        <taxon>Streptophyta</taxon>
        <taxon>Embryophyta</taxon>
        <taxon>Tracheophyta</taxon>
        <taxon>Spermatophyta</taxon>
        <taxon>Magnoliopsida</taxon>
        <taxon>eudicotyledons</taxon>
        <taxon>Gunneridae</taxon>
        <taxon>Pentapetalae</taxon>
        <taxon>asterids</taxon>
        <taxon>campanulids</taxon>
        <taxon>Asterales</taxon>
        <taxon>Asteraceae</taxon>
        <taxon>Asteroideae</taxon>
        <taxon>Heliantheae alliance</taxon>
        <taxon>Tageteae</taxon>
        <taxon>Tagetes</taxon>
    </lineage>
</organism>
<dbReference type="GO" id="GO:0006749">
    <property type="term" value="P:glutathione metabolic process"/>
    <property type="evidence" value="ECO:0007669"/>
    <property type="project" value="InterPro"/>
</dbReference>
<dbReference type="Pfam" id="PF14497">
    <property type="entry name" value="GST_C_3"/>
    <property type="match status" value="1"/>
</dbReference>
<gene>
    <name evidence="8" type="ORF">QVD17_19229</name>
</gene>
<keyword evidence="9" id="KW-1185">Reference proteome</keyword>
<comment type="caution">
    <text evidence="8">The sequence shown here is derived from an EMBL/GenBank/DDBJ whole genome shotgun (WGS) entry which is preliminary data.</text>
</comment>
<evidence type="ECO:0000313" key="8">
    <source>
        <dbReference type="EMBL" id="KAK1423918.1"/>
    </source>
</evidence>
<evidence type="ECO:0000256" key="4">
    <source>
        <dbReference type="ARBA" id="ARBA00047960"/>
    </source>
</evidence>
<dbReference type="Proteomes" id="UP001229421">
    <property type="component" value="Unassembled WGS sequence"/>
</dbReference>
<comment type="function">
    <text evidence="5">Is involved in the conjugation of reduced glutathione to a wide number of exogenous and endogenous hydrophobic electrophiles.</text>
</comment>
<evidence type="ECO:0000259" key="6">
    <source>
        <dbReference type="PROSITE" id="PS50404"/>
    </source>
</evidence>
<evidence type="ECO:0000256" key="3">
    <source>
        <dbReference type="ARBA" id="ARBA00025743"/>
    </source>
</evidence>
<dbReference type="FunFam" id="3.40.30.10:FF:000044">
    <property type="entry name" value="Glutathione S-transferase GSTU6"/>
    <property type="match status" value="1"/>
</dbReference>
<name>A0AAD8NWC3_TARER</name>
<dbReference type="FunFam" id="1.20.1050.10:FF:000016">
    <property type="entry name" value="Glutathione S-transferase U9"/>
    <property type="match status" value="1"/>
</dbReference>
<dbReference type="PROSITE" id="PS50404">
    <property type="entry name" value="GST_NTER"/>
    <property type="match status" value="1"/>
</dbReference>
<dbReference type="SFLD" id="SFLDS00019">
    <property type="entry name" value="Glutathione_Transferase_(cytos"/>
    <property type="match status" value="1"/>
</dbReference>
<dbReference type="GO" id="GO:0009407">
    <property type="term" value="P:toxin catabolic process"/>
    <property type="evidence" value="ECO:0007669"/>
    <property type="project" value="UniProtKB-ARBA"/>
</dbReference>
<dbReference type="SUPFAM" id="SSF47616">
    <property type="entry name" value="GST C-terminal domain-like"/>
    <property type="match status" value="1"/>
</dbReference>
<evidence type="ECO:0000313" key="9">
    <source>
        <dbReference type="Proteomes" id="UP001229421"/>
    </source>
</evidence>
<protein>
    <recommendedName>
        <fullName evidence="5">Glutathione S-transferase</fullName>
        <ecNumber evidence="5">2.5.1.18</ecNumber>
    </recommendedName>
</protein>
<comment type="similarity">
    <text evidence="3">Belongs to the GST superfamily. Tau family.</text>
</comment>
<dbReference type="InterPro" id="IPR036282">
    <property type="entry name" value="Glutathione-S-Trfase_C_sf"/>
</dbReference>
<dbReference type="EC" id="2.5.1.18" evidence="5"/>
<dbReference type="EMBL" id="JAUHHV010000005">
    <property type="protein sequence ID" value="KAK1423918.1"/>
    <property type="molecule type" value="Genomic_DNA"/>
</dbReference>